<dbReference type="AlphaFoldDB" id="A0A162GSJ6"/>
<organism evidence="3 5">
    <name type="scientific">Rathayibacter tanaceti</name>
    <dbReference type="NCBI Taxonomy" id="1671680"/>
    <lineage>
        <taxon>Bacteria</taxon>
        <taxon>Bacillati</taxon>
        <taxon>Actinomycetota</taxon>
        <taxon>Actinomycetes</taxon>
        <taxon>Micrococcales</taxon>
        <taxon>Microbacteriaceae</taxon>
        <taxon>Rathayibacter</taxon>
    </lineage>
</organism>
<evidence type="ECO:0000259" key="2">
    <source>
        <dbReference type="Pfam" id="PF00534"/>
    </source>
</evidence>
<proteinExistence type="predicted"/>
<dbReference type="Proteomes" id="UP000076717">
    <property type="component" value="Unassembled WGS sequence"/>
</dbReference>
<dbReference type="KEGG" id="rte:GSU10_10455"/>
<dbReference type="Proteomes" id="UP000465031">
    <property type="component" value="Chromosome"/>
</dbReference>
<name>A0A162GSJ6_9MICO</name>
<dbReference type="EMBL" id="CP047186">
    <property type="protein sequence ID" value="QHC56012.1"/>
    <property type="molecule type" value="Genomic_DNA"/>
</dbReference>
<keyword evidence="1 3" id="KW-0808">Transferase</keyword>
<evidence type="ECO:0000256" key="1">
    <source>
        <dbReference type="ARBA" id="ARBA00022679"/>
    </source>
</evidence>
<protein>
    <submittedName>
        <fullName evidence="3">D-inositol 3-phosphate glycosyltransferase</fullName>
        <ecNumber evidence="3">2.4.1.250</ecNumber>
    </submittedName>
    <submittedName>
        <fullName evidence="4">Glycosyltransferase family 1 protein</fullName>
    </submittedName>
</protein>
<dbReference type="Gene3D" id="3.40.50.2000">
    <property type="entry name" value="Glycogen Phosphorylase B"/>
    <property type="match status" value="1"/>
</dbReference>
<evidence type="ECO:0000313" key="3">
    <source>
        <dbReference type="EMBL" id="KZX22008.1"/>
    </source>
</evidence>
<dbReference type="PANTHER" id="PTHR46401:SF2">
    <property type="entry name" value="GLYCOSYLTRANSFERASE WBBK-RELATED"/>
    <property type="match status" value="1"/>
</dbReference>
<dbReference type="OrthoDB" id="9801609at2"/>
<reference evidence="3 5" key="1">
    <citation type="submission" date="2015-08" db="EMBL/GenBank/DDBJ databases">
        <title>Draft Genome Sequence of Rathayibacter sp. Strain VKM Ac-2596 Isolated from Leaf Gall Induced by Plant-Parasitic Nematodes.</title>
        <authorList>
            <person name="Vasilenko O.V."/>
            <person name="Starodumova I.P."/>
            <person name="Tarlachkov S.V."/>
            <person name="Dorofeeva L.V."/>
            <person name="Evtushenko L.I."/>
        </authorList>
    </citation>
    <scope>NUCLEOTIDE SEQUENCE [LARGE SCALE GENOMIC DNA]</scope>
    <source>
        <strain evidence="3 5">VKM Ac-2596</strain>
    </source>
</reference>
<dbReference type="Pfam" id="PF00534">
    <property type="entry name" value="Glycos_transf_1"/>
    <property type="match status" value="1"/>
</dbReference>
<feature type="domain" description="Glycosyl transferase family 1" evidence="2">
    <location>
        <begin position="301"/>
        <end position="461"/>
    </location>
</feature>
<evidence type="ECO:0000313" key="6">
    <source>
        <dbReference type="Proteomes" id="UP000465031"/>
    </source>
</evidence>
<keyword evidence="5" id="KW-1185">Reference proteome</keyword>
<dbReference type="EMBL" id="LIIN01000018">
    <property type="protein sequence ID" value="KZX22008.1"/>
    <property type="molecule type" value="Genomic_DNA"/>
</dbReference>
<dbReference type="SUPFAM" id="SSF53756">
    <property type="entry name" value="UDP-Glycosyltransferase/glycogen phosphorylase"/>
    <property type="match status" value="1"/>
</dbReference>
<sequence length="491" mass="53027">MRESTAIERLTLLLETVEPTTPPARQVPALVRQVSDALAEPTFEQTWLLLAVLNAELPVRDQVVDSRRTARLEGVARLVESLLRPTAAARVLDIVRSPDTVVIARHAVLVDVHHTARTGLATGIQRVVRNTIVEWNSRHDVMLIVWDDAMSGFREVGSELRTNALYGSAPDARLDPRAPVVVPWESLYVLPELAIEDARSARLSAFTEFSGNATTMIGHDCVPLTTAETAHGGISGQFPRTLVAVSHMDRVATVSHASQTEFRGWRGMLEGESGPDVDAIPLPASAGGGADFDEEGTRALLGAEDGSPLVVCIGSHEPRKNHLAVLHAAELVWRSGVDFTLAFIGGNAWNSEEFQGRMHALQDEGRAVDSFSAITDELLWSAYRSARCTVFPSLNEGFGLPVAESLAVGTPVITSGFGSMKDIAAQGGALLVDPRDDRSIRDALISLITDDEVHARLTAEAHARVNRTWGEYADELWSYVTAVAPAGVSVH</sequence>
<dbReference type="InterPro" id="IPR001296">
    <property type="entry name" value="Glyco_trans_1"/>
</dbReference>
<dbReference type="PANTHER" id="PTHR46401">
    <property type="entry name" value="GLYCOSYLTRANSFERASE WBBK-RELATED"/>
    <property type="match status" value="1"/>
</dbReference>
<reference evidence="6" key="2">
    <citation type="submission" date="2019-12" db="EMBL/GenBank/DDBJ databases">
        <title>Complete and draft genome sequences of new strains and members of some known species of the genus Rathayibacter isolated from plants.</title>
        <authorList>
            <person name="Tarlachkov S.V."/>
            <person name="Starodumova I.P."/>
            <person name="Dorofeeva L.V."/>
            <person name="Prisyazhnaya N.V."/>
            <person name="Leyn S."/>
            <person name="Zlamal J."/>
            <person name="Elan M."/>
            <person name="Osterman A.L."/>
            <person name="Nadler S."/>
            <person name="Subbotin S.A."/>
            <person name="Evtushenko L.I."/>
        </authorList>
    </citation>
    <scope>NUCLEOTIDE SEQUENCE [LARGE SCALE GENOMIC DNA]</scope>
    <source>
        <strain evidence="6">VKM Ac-2761</strain>
    </source>
</reference>
<dbReference type="GO" id="GO:0102710">
    <property type="term" value="F:D-inositol-3-phosphate glycosyltransferase activity"/>
    <property type="evidence" value="ECO:0007669"/>
    <property type="project" value="UniProtKB-EC"/>
</dbReference>
<accession>A0A162GSJ6</accession>
<dbReference type="EC" id="2.4.1.250" evidence="3"/>
<gene>
    <name evidence="3" type="primary">mshA_1</name>
    <name evidence="3" type="ORF">ACH61_00862</name>
    <name evidence="4" type="ORF">GSU10_10455</name>
</gene>
<evidence type="ECO:0000313" key="4">
    <source>
        <dbReference type="EMBL" id="QHC56012.1"/>
    </source>
</evidence>
<keyword evidence="3" id="KW-0328">Glycosyltransferase</keyword>
<dbReference type="PATRIC" id="fig|1671680.3.peg.906"/>
<reference evidence="4" key="3">
    <citation type="submission" date="2019-12" db="EMBL/GenBank/DDBJ databases">
        <title>Complete and Draft Genome Sequences of New Strains and Members of Some Known Species of the Genus Rathayibacter isolated from Plants.</title>
        <authorList>
            <person name="Tarlachkov S.V."/>
            <person name="Starodumova I.P."/>
            <person name="Dorofeeva L.V."/>
            <person name="Prisyazhnaya N.V."/>
            <person name="Leyn S.A."/>
            <person name="Zlamal J.E."/>
            <person name="Elane M.L."/>
            <person name="Osterman A.L."/>
            <person name="Nadler S.A."/>
            <person name="Subbotin S.A."/>
            <person name="Evtushenko L.I."/>
        </authorList>
    </citation>
    <scope>NUCLEOTIDE SEQUENCE</scope>
    <source>
        <strain evidence="4">VKM Ac-2761</strain>
    </source>
</reference>
<dbReference type="RefSeq" id="WP_068208833.1">
    <property type="nucleotide sequence ID" value="NZ_CP047186.1"/>
</dbReference>
<evidence type="ECO:0000313" key="5">
    <source>
        <dbReference type="Proteomes" id="UP000076717"/>
    </source>
</evidence>